<feature type="transmembrane region" description="Helical" evidence="8">
    <location>
        <begin position="131"/>
        <end position="153"/>
    </location>
</feature>
<feature type="domain" description="Histidine kinase" evidence="9">
    <location>
        <begin position="216"/>
        <end position="414"/>
    </location>
</feature>
<dbReference type="SMART" id="SM00388">
    <property type="entry name" value="HisKA"/>
    <property type="match status" value="1"/>
</dbReference>
<organism evidence="10 11">
    <name type="scientific">Maribacter sedimenticola</name>
    <dbReference type="NCBI Taxonomy" id="228956"/>
    <lineage>
        <taxon>Bacteria</taxon>
        <taxon>Pseudomonadati</taxon>
        <taxon>Bacteroidota</taxon>
        <taxon>Flavobacteriia</taxon>
        <taxon>Flavobacteriales</taxon>
        <taxon>Flavobacteriaceae</taxon>
        <taxon>Maribacter</taxon>
    </lineage>
</organism>
<dbReference type="InterPro" id="IPR005467">
    <property type="entry name" value="His_kinase_dom"/>
</dbReference>
<name>A0ABY1SF62_9FLAO</name>
<dbReference type="PANTHER" id="PTHR45436">
    <property type="entry name" value="SENSOR HISTIDINE KINASE YKOH"/>
    <property type="match status" value="1"/>
</dbReference>
<dbReference type="InterPro" id="IPR003661">
    <property type="entry name" value="HisK_dim/P_dom"/>
</dbReference>
<evidence type="ECO:0000256" key="4">
    <source>
        <dbReference type="ARBA" id="ARBA00022679"/>
    </source>
</evidence>
<keyword evidence="3" id="KW-0597">Phosphoprotein</keyword>
<dbReference type="InterPro" id="IPR036097">
    <property type="entry name" value="HisK_dim/P_sf"/>
</dbReference>
<keyword evidence="7 8" id="KW-1133">Transmembrane helix</keyword>
<dbReference type="SUPFAM" id="SSF55874">
    <property type="entry name" value="ATPase domain of HSP90 chaperone/DNA topoisomerase II/histidine kinase"/>
    <property type="match status" value="1"/>
</dbReference>
<evidence type="ECO:0000256" key="8">
    <source>
        <dbReference type="SAM" id="Phobius"/>
    </source>
</evidence>
<dbReference type="Gene3D" id="3.30.565.10">
    <property type="entry name" value="Histidine kinase-like ATPase, C-terminal domain"/>
    <property type="match status" value="1"/>
</dbReference>
<gene>
    <name evidence="10" type="ORF">SAMN04488009_1352</name>
</gene>
<feature type="transmembrane region" description="Helical" evidence="8">
    <location>
        <begin position="9"/>
        <end position="28"/>
    </location>
</feature>
<dbReference type="InterPro" id="IPR050428">
    <property type="entry name" value="TCS_sensor_his_kinase"/>
</dbReference>
<evidence type="ECO:0000256" key="1">
    <source>
        <dbReference type="ARBA" id="ARBA00000085"/>
    </source>
</evidence>
<comment type="catalytic activity">
    <reaction evidence="1">
        <text>ATP + protein L-histidine = ADP + protein N-phospho-L-histidine.</text>
        <dbReference type="EC" id="2.7.13.3"/>
    </reaction>
</comment>
<keyword evidence="4" id="KW-0808">Transferase</keyword>
<evidence type="ECO:0000256" key="5">
    <source>
        <dbReference type="ARBA" id="ARBA00022692"/>
    </source>
</evidence>
<evidence type="ECO:0000256" key="2">
    <source>
        <dbReference type="ARBA" id="ARBA00012438"/>
    </source>
</evidence>
<dbReference type="PROSITE" id="PS50109">
    <property type="entry name" value="HIS_KIN"/>
    <property type="match status" value="1"/>
</dbReference>
<evidence type="ECO:0000313" key="10">
    <source>
        <dbReference type="EMBL" id="SNR39567.1"/>
    </source>
</evidence>
<evidence type="ECO:0000313" key="11">
    <source>
        <dbReference type="Proteomes" id="UP000198337"/>
    </source>
</evidence>
<dbReference type="RefSeq" id="WP_089259855.1">
    <property type="nucleotide sequence ID" value="NZ_FZNV01000002.1"/>
</dbReference>
<evidence type="ECO:0000256" key="3">
    <source>
        <dbReference type="ARBA" id="ARBA00022553"/>
    </source>
</evidence>
<dbReference type="InterPro" id="IPR003594">
    <property type="entry name" value="HATPase_dom"/>
</dbReference>
<dbReference type="SUPFAM" id="SSF47384">
    <property type="entry name" value="Homodimeric domain of signal transducing histidine kinase"/>
    <property type="match status" value="1"/>
</dbReference>
<keyword evidence="8" id="KW-0472">Membrane</keyword>
<accession>A0ABY1SF62</accession>
<dbReference type="InterPro" id="IPR036890">
    <property type="entry name" value="HATPase_C_sf"/>
</dbReference>
<sequence>MKLLIKTTLYYVIASLLFFIAAGFIIVYDFNNILDQEINNLLINSEEIVTTQIVNDIPLESLNNYEQVIEKTNSKAFLDKPCFKDTTRYDIIDDNFHKYRMLRVTRRIGNNYYDISIFRSLIQPNTLVKQVLLSLFSVFLGLLAFLIVSNLLISRKVWLPFKETLRTLNNYELGSTSPILLNKTSTQEFNQLNDIILAMTAKIKYDYINLKEFTENVAHEIQTPLAIIRRRCEKLLQQNDLNNDQTKSIMAIYNNCLRLSKVNKGLTLLTKIESGAYQVEKNVNLTQILISQIAHFQEMISLKNLTLNQEVKHEILHDINPELVVVLFSNFIKNAINHNNAGGHIEISTKAGEIGFYNTAKNGPINPELFQRFKKSESNSLGLGLSIITKICRLHNIKLSYEYVNDTHKFRLLF</sequence>
<evidence type="ECO:0000256" key="7">
    <source>
        <dbReference type="ARBA" id="ARBA00022989"/>
    </source>
</evidence>
<dbReference type="EC" id="2.7.13.3" evidence="2"/>
<protein>
    <recommendedName>
        <fullName evidence="2">histidine kinase</fullName>
        <ecNumber evidence="2">2.7.13.3</ecNumber>
    </recommendedName>
</protein>
<dbReference type="Proteomes" id="UP000198337">
    <property type="component" value="Unassembled WGS sequence"/>
</dbReference>
<evidence type="ECO:0000259" key="9">
    <source>
        <dbReference type="PROSITE" id="PS50109"/>
    </source>
</evidence>
<dbReference type="Pfam" id="PF02518">
    <property type="entry name" value="HATPase_c"/>
    <property type="match status" value="1"/>
</dbReference>
<dbReference type="GO" id="GO:0016301">
    <property type="term" value="F:kinase activity"/>
    <property type="evidence" value="ECO:0007669"/>
    <property type="project" value="UniProtKB-KW"/>
</dbReference>
<dbReference type="PANTHER" id="PTHR45436:SF5">
    <property type="entry name" value="SENSOR HISTIDINE KINASE TRCS"/>
    <property type="match status" value="1"/>
</dbReference>
<dbReference type="Pfam" id="PF00512">
    <property type="entry name" value="HisKA"/>
    <property type="match status" value="1"/>
</dbReference>
<keyword evidence="5 8" id="KW-0812">Transmembrane</keyword>
<proteinExistence type="predicted"/>
<reference evidence="10 11" key="1">
    <citation type="submission" date="2017-06" db="EMBL/GenBank/DDBJ databases">
        <authorList>
            <person name="Varghese N."/>
            <person name="Submissions S."/>
        </authorList>
    </citation>
    <scope>NUCLEOTIDE SEQUENCE [LARGE SCALE GENOMIC DNA]</scope>
    <source>
        <strain evidence="10 11">DSM 19840</strain>
    </source>
</reference>
<dbReference type="EMBL" id="FZNV01000002">
    <property type="protein sequence ID" value="SNR39567.1"/>
    <property type="molecule type" value="Genomic_DNA"/>
</dbReference>
<comment type="caution">
    <text evidence="10">The sequence shown here is derived from an EMBL/GenBank/DDBJ whole genome shotgun (WGS) entry which is preliminary data.</text>
</comment>
<evidence type="ECO:0000256" key="6">
    <source>
        <dbReference type="ARBA" id="ARBA00022777"/>
    </source>
</evidence>
<dbReference type="Gene3D" id="1.10.287.130">
    <property type="match status" value="1"/>
</dbReference>
<keyword evidence="6 10" id="KW-0418">Kinase</keyword>
<dbReference type="CDD" id="cd00082">
    <property type="entry name" value="HisKA"/>
    <property type="match status" value="1"/>
</dbReference>
<keyword evidence="11" id="KW-1185">Reference proteome</keyword>